<proteinExistence type="predicted"/>
<organism evidence="2 3">
    <name type="scientific">Pseudomonas batumici</name>
    <dbReference type="NCBI Taxonomy" id="226910"/>
    <lineage>
        <taxon>Bacteria</taxon>
        <taxon>Pseudomonadati</taxon>
        <taxon>Pseudomonadota</taxon>
        <taxon>Gammaproteobacteria</taxon>
        <taxon>Pseudomonadales</taxon>
        <taxon>Pseudomonadaceae</taxon>
        <taxon>Pseudomonas</taxon>
    </lineage>
</organism>
<dbReference type="AlphaFoldDB" id="A0A0C2ILV1"/>
<dbReference type="STRING" id="226910.UCMB321_0269"/>
<evidence type="ECO:0000313" key="3">
    <source>
        <dbReference type="Proteomes" id="UP000031535"/>
    </source>
</evidence>
<dbReference type="RefSeq" id="WP_280806639.1">
    <property type="nucleotide sequence ID" value="NZ_CP144470.1"/>
</dbReference>
<dbReference type="PATRIC" id="fig|226910.6.peg.270"/>
<name>A0A0C2ILV1_9PSED</name>
<comment type="caution">
    <text evidence="2">The sequence shown here is derived from an EMBL/GenBank/DDBJ whole genome shotgun (WGS) entry which is preliminary data.</text>
</comment>
<accession>A0A0C2ILV1</accession>
<evidence type="ECO:0000256" key="1">
    <source>
        <dbReference type="SAM" id="MobiDB-lite"/>
    </source>
</evidence>
<protein>
    <submittedName>
        <fullName evidence="2">Uncharacterized protein</fullName>
    </submittedName>
</protein>
<evidence type="ECO:0000313" key="2">
    <source>
        <dbReference type="EMBL" id="KIH85902.1"/>
    </source>
</evidence>
<dbReference type="Proteomes" id="UP000031535">
    <property type="component" value="Unassembled WGS sequence"/>
</dbReference>
<keyword evidence="3" id="KW-1185">Reference proteome</keyword>
<feature type="compositionally biased region" description="Polar residues" evidence="1">
    <location>
        <begin position="18"/>
        <end position="30"/>
    </location>
</feature>
<gene>
    <name evidence="2" type="ORF">UCMB321_0269</name>
</gene>
<feature type="region of interest" description="Disordered" evidence="1">
    <location>
        <begin position="1"/>
        <end position="43"/>
    </location>
</feature>
<reference evidence="2 3" key="1">
    <citation type="submission" date="2015-01" db="EMBL/GenBank/DDBJ databases">
        <title>Complete genome of Pseudomonas batumici UCM B-321 producer of the batumin antibiotic with strong antistaphilococcal and potential anticancer activity.</title>
        <authorList>
            <person name="Klochko V.V."/>
            <person name="Zelena L.B."/>
            <person name="Elena K.A."/>
            <person name="Reva O.N."/>
        </authorList>
    </citation>
    <scope>NUCLEOTIDE SEQUENCE [LARGE SCALE GENOMIC DNA]</scope>
    <source>
        <strain evidence="2 3">UCM B-321</strain>
    </source>
</reference>
<sequence length="43" mass="4761">MHEIPNFPFPSLHETEQKTPPQASAQQPVNNEAAESLKADSED</sequence>
<dbReference type="EMBL" id="JXDG01000003">
    <property type="protein sequence ID" value="KIH85902.1"/>
    <property type="molecule type" value="Genomic_DNA"/>
</dbReference>